<dbReference type="SUPFAM" id="SSF52490">
    <property type="entry name" value="Tubulin nucleotide-binding domain-like"/>
    <property type="match status" value="1"/>
</dbReference>
<evidence type="ECO:0000313" key="2">
    <source>
        <dbReference type="Proteomes" id="UP001344888"/>
    </source>
</evidence>
<name>A0AAW9NNK7_9BACL</name>
<dbReference type="RefSeq" id="WP_326121618.1">
    <property type="nucleotide sequence ID" value="NZ_JARSFG010000003.1"/>
</dbReference>
<dbReference type="EMBL" id="JARSFG010000003">
    <property type="protein sequence ID" value="MEC1177314.1"/>
    <property type="molecule type" value="Genomic_DNA"/>
</dbReference>
<organism evidence="1 2">
    <name type="scientific">Metasolibacillus meyeri</name>
    <dbReference type="NCBI Taxonomy" id="1071052"/>
    <lineage>
        <taxon>Bacteria</taxon>
        <taxon>Bacillati</taxon>
        <taxon>Bacillota</taxon>
        <taxon>Bacilli</taxon>
        <taxon>Bacillales</taxon>
        <taxon>Caryophanaceae</taxon>
        <taxon>Metasolibacillus</taxon>
    </lineage>
</organism>
<dbReference type="Gene3D" id="3.40.50.1440">
    <property type="entry name" value="Tubulin/FtsZ, GTPase domain"/>
    <property type="match status" value="2"/>
</dbReference>
<dbReference type="InterPro" id="IPR036525">
    <property type="entry name" value="Tubulin/FtsZ_GTPase_sf"/>
</dbReference>
<protein>
    <submittedName>
        <fullName evidence="1">Cell division protein FtsZ</fullName>
    </submittedName>
</protein>
<dbReference type="Proteomes" id="UP001344888">
    <property type="component" value="Unassembled WGS sequence"/>
</dbReference>
<keyword evidence="1" id="KW-0132">Cell division</keyword>
<accession>A0AAW9NNK7</accession>
<dbReference type="GO" id="GO:0051301">
    <property type="term" value="P:cell division"/>
    <property type="evidence" value="ECO:0007669"/>
    <property type="project" value="UniProtKB-KW"/>
</dbReference>
<comment type="caution">
    <text evidence="1">The sequence shown here is derived from an EMBL/GenBank/DDBJ whole genome shotgun (WGS) entry which is preliminary data.</text>
</comment>
<sequence>MTKNLTFNQPAMDMTMVGFGQAGSRIVDELAKFHTAEGQQTYHCFALNSNDGDLKGLKFIDPNNRVSLELGGLGKNPEKAMKILAANPGTKERMAHFITKKLNTDNQPVIFFAGLGGGTGTATIIQAIQDFHNHYNKPKIEQVLKAMIEQFGEDTYKAKKNEFHQRAFQIAAENFRKIGVVACIPLRKDGPDVLRQVNKFAQEIWALANDVTKSVAWVTFPDNQFFYEQFSKLPQNKKEDVDNFRDYSNREIANTIHRINVAANIGGTSLVLDSQDLKRAWWEHQGCLIMSRQEVPVGILNTNADVTKLFTTALSKSHLHGHVNLVNKEGEVSQVHHVGLLAILDRSKDFGNGSFIENAVENLHEILPVSGTVFSGYIEESNNENVTVYTFYKAKVLPERLEKGLVEEYEQYMKENKELHFTAATIRTIQEDAAQIDADAFADIGIDLLAEEPQEVKKETSIEEQLEGFDFSF</sequence>
<keyword evidence="1" id="KW-0131">Cell cycle</keyword>
<gene>
    <name evidence="1" type="ORF">P9B03_02360</name>
</gene>
<proteinExistence type="predicted"/>
<keyword evidence="2" id="KW-1185">Reference proteome</keyword>
<reference evidence="1 2" key="1">
    <citation type="submission" date="2023-03" db="EMBL/GenBank/DDBJ databases">
        <title>Bacillus Genome Sequencing.</title>
        <authorList>
            <person name="Dunlap C."/>
        </authorList>
    </citation>
    <scope>NUCLEOTIDE SEQUENCE [LARGE SCALE GENOMIC DNA]</scope>
    <source>
        <strain evidence="1 2">B-59205</strain>
    </source>
</reference>
<evidence type="ECO:0000313" key="1">
    <source>
        <dbReference type="EMBL" id="MEC1177314.1"/>
    </source>
</evidence>
<dbReference type="AlphaFoldDB" id="A0AAW9NNK7"/>